<proteinExistence type="predicted"/>
<keyword evidence="2" id="KW-1185">Reference proteome</keyword>
<organism evidence="1 2">
    <name type="scientific">Nitrososphaeria virus YSH_1032793</name>
    <dbReference type="NCBI Taxonomy" id="3071320"/>
    <lineage>
        <taxon>Viruses</taxon>
        <taxon>Duplodnaviria</taxon>
        <taxon>Heunggongvirae</taxon>
        <taxon>Uroviricota</taxon>
        <taxon>Caudoviricetes</taxon>
        <taxon>Juravirales</taxon>
        <taxon>Yanlukaviridae</taxon>
        <taxon>Sweetvirus</taxon>
        <taxon>Sweetvirus yangshanense</taxon>
    </lineage>
</organism>
<reference evidence="1 2" key="1">
    <citation type="submission" date="2022-05" db="EMBL/GenBank/DDBJ databases">
        <title>Diverse viruses of marine archaea discovered using metagenomics.</title>
        <authorList>
            <person name="Zhou Y."/>
        </authorList>
    </citation>
    <scope>NUCLEOTIDE SEQUENCE [LARGE SCALE GENOMIC DNA]</scope>
    <source>
        <strain evidence="1">YSH_1032793</strain>
    </source>
</reference>
<dbReference type="InterPro" id="IPR036390">
    <property type="entry name" value="WH_DNA-bd_sf"/>
</dbReference>
<sequence>MSSIIQSKELDISKCPRLGCPNYLTEHELNRISKNGRRNKYNFCKYCRSVWLRRSFRINCVFCKIVFTPTHYTSTSCVKCRTSASRSLRHIRRKYGQPHVPKTKLLLDVLATGEKFSAKTIMEKTGFQKSSIRQVISQLRKKGYKIQCESNPMYFIPK</sequence>
<evidence type="ECO:0000313" key="2">
    <source>
        <dbReference type="Proteomes" id="UP001156951"/>
    </source>
</evidence>
<name>A0A976UB00_9CAUD</name>
<evidence type="ECO:0000313" key="1">
    <source>
        <dbReference type="EMBL" id="UVF62212.1"/>
    </source>
</evidence>
<accession>A0A976UB00</accession>
<dbReference type="Proteomes" id="UP001156951">
    <property type="component" value="Segment"/>
</dbReference>
<dbReference type="SUPFAM" id="SSF46785">
    <property type="entry name" value="Winged helix' DNA-binding domain"/>
    <property type="match status" value="1"/>
</dbReference>
<dbReference type="EMBL" id="ON649698">
    <property type="protein sequence ID" value="UVF62212.1"/>
    <property type="molecule type" value="Genomic_DNA"/>
</dbReference>
<protein>
    <submittedName>
        <fullName evidence="1">Uncharacterized protein</fullName>
    </submittedName>
</protein>